<comment type="subcellular location">
    <subcellularLocation>
        <location evidence="1">Nucleus</location>
    </subcellularLocation>
</comment>
<dbReference type="InterPro" id="IPR037818">
    <property type="entry name" value="TAF8"/>
</dbReference>
<proteinExistence type="predicted"/>
<protein>
    <submittedName>
        <fullName evidence="10 11">Transcription initiation factor TFIID subunit 8-like isoform X1</fullName>
    </submittedName>
</protein>
<keyword evidence="9" id="KW-1185">Reference proteome</keyword>
<reference evidence="7" key="2">
    <citation type="submission" date="2017-06" db="EMBL/GenBank/DDBJ databases">
        <title>The pomegranate genome and the genomics of punicalagin biosynthesis.</title>
        <authorList>
            <person name="Xu C."/>
        </authorList>
    </citation>
    <scope>NUCLEOTIDE SEQUENCE [LARGE SCALE GENOMIC DNA]</scope>
    <source>
        <tissue evidence="7">Fresh leaf</tissue>
    </source>
</reference>
<reference evidence="10 11" key="4">
    <citation type="submission" date="2025-04" db="UniProtKB">
        <authorList>
            <consortium name="RefSeq"/>
        </authorList>
    </citation>
    <scope>IDENTIFICATION</scope>
    <source>
        <tissue evidence="10 11">Leaf</tissue>
    </source>
</reference>
<organism evidence="7 8">
    <name type="scientific">Punica granatum</name>
    <name type="common">Pomegranate</name>
    <dbReference type="NCBI Taxonomy" id="22663"/>
    <lineage>
        <taxon>Eukaryota</taxon>
        <taxon>Viridiplantae</taxon>
        <taxon>Streptophyta</taxon>
        <taxon>Embryophyta</taxon>
        <taxon>Tracheophyta</taxon>
        <taxon>Spermatophyta</taxon>
        <taxon>Magnoliopsida</taxon>
        <taxon>eudicotyledons</taxon>
        <taxon>Gunneridae</taxon>
        <taxon>Pentapetalae</taxon>
        <taxon>rosids</taxon>
        <taxon>malvids</taxon>
        <taxon>Myrtales</taxon>
        <taxon>Lythraceae</taxon>
        <taxon>Punica</taxon>
    </lineage>
</organism>
<dbReference type="Gene3D" id="1.10.20.10">
    <property type="entry name" value="Histone, subunit A"/>
    <property type="match status" value="1"/>
</dbReference>
<evidence type="ECO:0000313" key="8">
    <source>
        <dbReference type="Proteomes" id="UP000197138"/>
    </source>
</evidence>
<dbReference type="RefSeq" id="XP_031406797.1">
    <property type="nucleotide sequence ID" value="XM_031550937.1"/>
</dbReference>
<evidence type="ECO:0000313" key="10">
    <source>
        <dbReference type="RefSeq" id="XP_031406796.1"/>
    </source>
</evidence>
<dbReference type="PANTHER" id="PTHR46338">
    <property type="entry name" value="TRANSCRIPTION INITIATION FACTOR TFIID SUBUNIT 8"/>
    <property type="match status" value="1"/>
</dbReference>
<dbReference type="EMBL" id="MTKT01003433">
    <property type="protein sequence ID" value="OWM74828.1"/>
    <property type="molecule type" value="Genomic_DNA"/>
</dbReference>
<name>A0A218WQS8_PUNGR</name>
<evidence type="ECO:0000256" key="2">
    <source>
        <dbReference type="ARBA" id="ARBA00023015"/>
    </source>
</evidence>
<evidence type="ECO:0000313" key="11">
    <source>
        <dbReference type="RefSeq" id="XP_031406797.1"/>
    </source>
</evidence>
<evidence type="ECO:0000256" key="4">
    <source>
        <dbReference type="ARBA" id="ARBA00023242"/>
    </source>
</evidence>
<feature type="region of interest" description="Disordered" evidence="5">
    <location>
        <begin position="291"/>
        <end position="340"/>
    </location>
</feature>
<evidence type="ECO:0000313" key="7">
    <source>
        <dbReference type="EMBL" id="OWM74828.1"/>
    </source>
</evidence>
<dbReference type="InterPro" id="IPR009072">
    <property type="entry name" value="Histone-fold"/>
</dbReference>
<feature type="region of interest" description="Disordered" evidence="5">
    <location>
        <begin position="1"/>
        <end position="23"/>
    </location>
</feature>
<evidence type="ECO:0000256" key="1">
    <source>
        <dbReference type="ARBA" id="ARBA00004123"/>
    </source>
</evidence>
<evidence type="ECO:0000256" key="5">
    <source>
        <dbReference type="SAM" id="MobiDB-lite"/>
    </source>
</evidence>
<dbReference type="RefSeq" id="XP_031406796.1">
    <property type="nucleotide sequence ID" value="XM_031550936.1"/>
</dbReference>
<dbReference type="SMART" id="SM00576">
    <property type="entry name" value="BTP"/>
    <property type="match status" value="1"/>
</dbReference>
<dbReference type="Proteomes" id="UP000515151">
    <property type="component" value="Chromosome 7"/>
</dbReference>
<dbReference type="InterPro" id="IPR006565">
    <property type="entry name" value="BTP"/>
</dbReference>
<feature type="domain" description="Bromodomain associated" evidence="6">
    <location>
        <begin position="24"/>
        <end position="100"/>
    </location>
</feature>
<evidence type="ECO:0000259" key="6">
    <source>
        <dbReference type="SMART" id="SM00576"/>
    </source>
</evidence>
<evidence type="ECO:0000256" key="3">
    <source>
        <dbReference type="ARBA" id="ARBA00023163"/>
    </source>
</evidence>
<reference evidence="8" key="1">
    <citation type="journal article" date="2017" name="Plant J.">
        <title>The pomegranate (Punica granatum L.) genome and the genomics of punicalagin biosynthesis.</title>
        <authorList>
            <person name="Qin G."/>
            <person name="Xu C."/>
            <person name="Ming R."/>
            <person name="Tang H."/>
            <person name="Guyot R."/>
            <person name="Kramer E.M."/>
            <person name="Hu Y."/>
            <person name="Yi X."/>
            <person name="Qi Y."/>
            <person name="Xu X."/>
            <person name="Gao Z."/>
            <person name="Pan H."/>
            <person name="Jian J."/>
            <person name="Tian Y."/>
            <person name="Yue Z."/>
            <person name="Xu Y."/>
        </authorList>
    </citation>
    <scope>NUCLEOTIDE SEQUENCE [LARGE SCALE GENOMIC DNA]</scope>
    <source>
        <strain evidence="8">cv. Dabenzi</strain>
    </source>
</reference>
<keyword evidence="2" id="KW-0805">Transcription regulation</keyword>
<dbReference type="GeneID" id="116215290"/>
<dbReference type="GO" id="GO:0046982">
    <property type="term" value="F:protein heterodimerization activity"/>
    <property type="evidence" value="ECO:0007669"/>
    <property type="project" value="InterPro"/>
</dbReference>
<sequence>MSDGGRERRKFHESSDPQKKPGTDSFARAIVRVGVGQICENEGFQAFQQFALDALSDIAIRYMLDIGKTAVSAANFAGRTEPNAFDIIHGIEHLCSIVGFSGASDVDRCLLSSGTAREILNYVEESKEIPFAYRLPSLPVLKDWRQSPSFLQSREEPPQKHIPSWLPKFPICQTGEEKEPAKAENSLSNLHHGITCNGSGPSTETKEEKNPGINPFLAEPICSGVKEVSPVVPPSKVDAQFANEVVGNHIECEQTSGDKSNEPNLGMKKVLSKQRPAVQFKIKRSRKLLGLAPDSSFRDEGVHERDRSSVYDNGIKNESKSAGKAPKESSMESPKERVLL</sequence>
<accession>A0A218WQS8</accession>
<dbReference type="AlphaFoldDB" id="A0A218WQS8"/>
<feature type="compositionally biased region" description="Basic and acidic residues" evidence="5">
    <location>
        <begin position="296"/>
        <end position="340"/>
    </location>
</feature>
<dbReference type="GO" id="GO:0005669">
    <property type="term" value="C:transcription factor TFIID complex"/>
    <property type="evidence" value="ECO:0007669"/>
    <property type="project" value="InterPro"/>
</dbReference>
<dbReference type="Proteomes" id="UP000197138">
    <property type="component" value="Unassembled WGS sequence"/>
</dbReference>
<gene>
    <name evidence="10 11" type="primary">LOC116215290</name>
    <name evidence="7" type="ORF">CDL15_Pgr004595</name>
</gene>
<reference evidence="9" key="3">
    <citation type="journal article" date="2020" name="Plant Biotechnol. J.">
        <title>The pomegranate (Punica granatum L.) draft genome dissects genetic divergence between soft- and hard-seeded cultivars.</title>
        <authorList>
            <person name="Luo X."/>
            <person name="Li H."/>
            <person name="Wu Z."/>
            <person name="Yao W."/>
            <person name="Zhao P."/>
            <person name="Cao D."/>
            <person name="Yu H."/>
            <person name="Li K."/>
            <person name="Poudel K."/>
            <person name="Zhao D."/>
            <person name="Zhang F."/>
            <person name="Xia X."/>
            <person name="Chen L."/>
            <person name="Wang Q."/>
            <person name="Jing D."/>
            <person name="Cao S."/>
        </authorList>
    </citation>
    <scope>NUCLEOTIDE SEQUENCE [LARGE SCALE GENOMIC DNA]</scope>
</reference>
<dbReference type="OrthoDB" id="436852at2759"/>
<dbReference type="Pfam" id="PF07524">
    <property type="entry name" value="Bromo_TP"/>
    <property type="match status" value="1"/>
</dbReference>
<keyword evidence="4" id="KW-0539">Nucleus</keyword>
<dbReference type="PANTHER" id="PTHR46338:SF19">
    <property type="entry name" value="TRANSCRIPTION INITIATION FACTOR TFIID SUBUNIT 8"/>
    <property type="match status" value="1"/>
</dbReference>
<feature type="compositionally biased region" description="Basic and acidic residues" evidence="5">
    <location>
        <begin position="1"/>
        <end position="22"/>
    </location>
</feature>
<evidence type="ECO:0000313" key="9">
    <source>
        <dbReference type="Proteomes" id="UP000515151"/>
    </source>
</evidence>
<keyword evidence="3" id="KW-0804">Transcription</keyword>